<evidence type="ECO:0000313" key="1">
    <source>
        <dbReference type="EMBL" id="KHS49222.1"/>
    </source>
</evidence>
<organism evidence="1 2">
    <name type="scientific">Novosphingobium subterraneum</name>
    <dbReference type="NCBI Taxonomy" id="48936"/>
    <lineage>
        <taxon>Bacteria</taxon>
        <taxon>Pseudomonadati</taxon>
        <taxon>Pseudomonadota</taxon>
        <taxon>Alphaproteobacteria</taxon>
        <taxon>Sphingomonadales</taxon>
        <taxon>Sphingomonadaceae</taxon>
        <taxon>Novosphingobium</taxon>
    </lineage>
</organism>
<name>A0A0B9AEW3_9SPHN</name>
<dbReference type="Proteomes" id="UP000031338">
    <property type="component" value="Unassembled WGS sequence"/>
</dbReference>
<dbReference type="STRING" id="48936.NJ75_00659"/>
<dbReference type="EMBL" id="JRVC01000002">
    <property type="protein sequence ID" value="KHS49222.1"/>
    <property type="molecule type" value="Genomic_DNA"/>
</dbReference>
<gene>
    <name evidence="1" type="ORF">NJ75_00659</name>
</gene>
<sequence>MIARWPCPGPEGQSEEYALAFDRGREKRLLIVPPLFDEANRMRRMLVDAMRLLDDAGIDSFLPDLPGCHESLQQFEAQSLHGWRSAMQLASRHFRATDVLAVRGGALVFPNALPGWALEPAKGAAILRQMIRARVIASREAGVQEDSAALLELGRSEGLELAGWRCGASLIAGLENALPQIEGHHLIAQGQLGGGGLWLRAEPAAAPEQSAALVRVILSEIDA</sequence>
<reference evidence="1 2" key="1">
    <citation type="submission" date="2014-10" db="EMBL/GenBank/DDBJ databases">
        <title>Draft genome sequence of Novosphingobium subterraneum DSM 12447.</title>
        <authorList>
            <person name="Gan H.M."/>
            <person name="Gan H.Y."/>
            <person name="Savka M.A."/>
        </authorList>
    </citation>
    <scope>NUCLEOTIDE SEQUENCE [LARGE SCALE GENOMIC DNA]</scope>
    <source>
        <strain evidence="1 2">DSM 12447</strain>
    </source>
</reference>
<dbReference type="RefSeq" id="WP_039331419.1">
    <property type="nucleotide sequence ID" value="NZ_JBNNWK010000005.1"/>
</dbReference>
<proteinExistence type="predicted"/>
<dbReference type="AlphaFoldDB" id="A0A0B9AEW3"/>
<protein>
    <submittedName>
        <fullName evidence="1">Uncharacterized protein</fullName>
    </submittedName>
</protein>
<comment type="caution">
    <text evidence="1">The sequence shown here is derived from an EMBL/GenBank/DDBJ whole genome shotgun (WGS) entry which is preliminary data.</text>
</comment>
<evidence type="ECO:0000313" key="2">
    <source>
        <dbReference type="Proteomes" id="UP000031338"/>
    </source>
</evidence>
<keyword evidence="2" id="KW-1185">Reference proteome</keyword>
<accession>A0A0B9AEW3</accession>
<dbReference type="PATRIC" id="fig|48936.3.peg.668"/>